<sequence>MPSLQVCLNGARSQAEHPAVPHTPAELTRDVAQLFAAGARAFHLHVYRGGQQTLAPEAVADTLHAIRAVCPDAELAISTAEGIAATPAERARLVAGWTAWPDTLCVNLSETGIDDVLALAEARGVALEAGLWTPADVQKFRTLQHLSWRRVLLEPLSGDPDTAHAELTILLGALNDFRPDLPRLAHGIDDATWPLLRRAAALGFESRIGFEDVLTLPDQSTPAGNLDLYQAGRRLMRAGEAEASRLAHHRT</sequence>
<dbReference type="GeneID" id="69516282"/>
<evidence type="ECO:0008006" key="3">
    <source>
        <dbReference type="Google" id="ProtNLM"/>
    </source>
</evidence>
<evidence type="ECO:0000313" key="1">
    <source>
        <dbReference type="EMBL" id="AAF09650.1"/>
    </source>
</evidence>
<dbReference type="InterPro" id="IPR013785">
    <property type="entry name" value="Aldolase_TIM"/>
</dbReference>
<dbReference type="PATRIC" id="fig|243230.17.peg.216"/>
<evidence type="ECO:0000313" key="2">
    <source>
        <dbReference type="Proteomes" id="UP000002524"/>
    </source>
</evidence>
<dbReference type="Pfam" id="PF05853">
    <property type="entry name" value="BKACE"/>
    <property type="match status" value="1"/>
</dbReference>
<dbReference type="PANTHER" id="PTHR37418">
    <property type="entry name" value="3-KETO-5-AMINOHEXANOATE CLEAVAGE ENZYME-RELATED"/>
    <property type="match status" value="1"/>
</dbReference>
<dbReference type="KEGG" id="dra:DR_0052"/>
<dbReference type="HOGENOM" id="CLU_098986_0_0_0"/>
<dbReference type="InParanoid" id="Q9RY98"/>
<dbReference type="PIR" id="B75566">
    <property type="entry name" value="B75566"/>
</dbReference>
<dbReference type="PANTHER" id="PTHR37418:SF1">
    <property type="entry name" value="3-KETO-5-AMINOHEXANOATE CLEAVAGE PROTEIN"/>
    <property type="match status" value="1"/>
</dbReference>
<dbReference type="InterPro" id="IPR008567">
    <property type="entry name" value="BKACE"/>
</dbReference>
<accession>Q9RY98</accession>
<dbReference type="GO" id="GO:0043720">
    <property type="term" value="F:3-keto-5-aminohexanoate cleavage activity"/>
    <property type="evidence" value="ECO:0007669"/>
    <property type="project" value="InterPro"/>
</dbReference>
<proteinExistence type="predicted"/>
<dbReference type="EnsemblBacteria" id="AAF09650">
    <property type="protein sequence ID" value="AAF09650"/>
    <property type="gene ID" value="DR_0052"/>
</dbReference>
<dbReference type="STRING" id="243230.DR_0052"/>
<reference evidence="1 2" key="1">
    <citation type="journal article" date="1999" name="Science">
        <title>Genome sequence of the radioresistant bacterium Deinococcus radiodurans R1.</title>
        <authorList>
            <person name="White O."/>
            <person name="Eisen J.A."/>
            <person name="Heidelberg J.F."/>
            <person name="Hickey E.K."/>
            <person name="Peterson J.D."/>
            <person name="Dodson R.J."/>
            <person name="Haft D.H."/>
            <person name="Gwinn M.L."/>
            <person name="Nelson W.C."/>
            <person name="Richardson D.L."/>
            <person name="Moffat K.S."/>
            <person name="Qin H."/>
            <person name="Jiang L."/>
            <person name="Pamphile W."/>
            <person name="Crosby M."/>
            <person name="Shen M."/>
            <person name="Vamathevan J.J."/>
            <person name="Lam P."/>
            <person name="McDonald L."/>
            <person name="Utterback T."/>
            <person name="Zalewski C."/>
            <person name="Makarova K.S."/>
            <person name="Aravind L."/>
            <person name="Daly M.J."/>
            <person name="Minton K.W."/>
            <person name="Fleischmann R.D."/>
            <person name="Ketchum K.A."/>
            <person name="Nelson K.E."/>
            <person name="Salzberg S."/>
            <person name="Smith H.O."/>
            <person name="Venter J.C."/>
            <person name="Fraser C.M."/>
        </authorList>
    </citation>
    <scope>NUCLEOTIDE SEQUENCE [LARGE SCALE GENOMIC DNA]</scope>
    <source>
        <strain evidence="2">ATCC 13939 / DSM 20539 / JCM 16871 / LMG 4051 / NBRC 15346 / NCIMB 9279 / R1 / VKM B-1422</strain>
    </source>
</reference>
<dbReference type="AlphaFoldDB" id="Q9RY98"/>
<dbReference type="RefSeq" id="WP_010886700.1">
    <property type="nucleotide sequence ID" value="NC_001263.1"/>
</dbReference>
<dbReference type="PaxDb" id="243230-DR_0052"/>
<protein>
    <recommendedName>
        <fullName evidence="3">3-keto-5-aminohexanoate cleavage enzyme</fullName>
    </recommendedName>
</protein>
<gene>
    <name evidence="1" type="ordered locus">DR_0052</name>
</gene>
<keyword evidence="2" id="KW-1185">Reference proteome</keyword>
<dbReference type="Proteomes" id="UP000002524">
    <property type="component" value="Chromosome 1"/>
</dbReference>
<dbReference type="EMBL" id="AE000513">
    <property type="protein sequence ID" value="AAF09650.1"/>
    <property type="molecule type" value="Genomic_DNA"/>
</dbReference>
<organism evidence="1 2">
    <name type="scientific">Deinococcus radiodurans (strain ATCC 13939 / DSM 20539 / JCM 16871 / CCUG 27074 / LMG 4051 / NBRC 15346 / NCIMB 9279 / VKM B-1422 / R1)</name>
    <dbReference type="NCBI Taxonomy" id="243230"/>
    <lineage>
        <taxon>Bacteria</taxon>
        <taxon>Thermotogati</taxon>
        <taxon>Deinococcota</taxon>
        <taxon>Deinococci</taxon>
        <taxon>Deinococcales</taxon>
        <taxon>Deinococcaceae</taxon>
        <taxon>Deinococcus</taxon>
    </lineage>
</organism>
<dbReference type="OrthoDB" id="63399at2"/>
<dbReference type="eggNOG" id="COG3246">
    <property type="taxonomic scope" value="Bacteria"/>
</dbReference>
<name>Q9RY98_DEIRA</name>
<dbReference type="Gene3D" id="3.20.20.70">
    <property type="entry name" value="Aldolase class I"/>
    <property type="match status" value="1"/>
</dbReference>